<sequence length="42" mass="4661">MFPLLTFYFSAKGTAVTADGAKRSFYANKCLPSAITFFLIHL</sequence>
<organism evidence="1 2">
    <name type="scientific">Ruminococcus callidus ATCC 27760</name>
    <dbReference type="NCBI Taxonomy" id="411473"/>
    <lineage>
        <taxon>Bacteria</taxon>
        <taxon>Bacillati</taxon>
        <taxon>Bacillota</taxon>
        <taxon>Clostridia</taxon>
        <taxon>Eubacteriales</taxon>
        <taxon>Oscillospiraceae</taxon>
        <taxon>Ruminococcus</taxon>
    </lineage>
</organism>
<dbReference type="PATRIC" id="fig|411473.3.peg.937"/>
<dbReference type="AlphaFoldDB" id="U2KD85"/>
<dbReference type="Proteomes" id="UP000016662">
    <property type="component" value="Unassembled WGS sequence"/>
</dbReference>
<comment type="caution">
    <text evidence="1">The sequence shown here is derived from an EMBL/GenBank/DDBJ whole genome shotgun (WGS) entry which is preliminary data.</text>
</comment>
<evidence type="ECO:0000313" key="2">
    <source>
        <dbReference type="Proteomes" id="UP000016662"/>
    </source>
</evidence>
<keyword evidence="2" id="KW-1185">Reference proteome</keyword>
<protein>
    <submittedName>
        <fullName evidence="1">Uncharacterized protein</fullName>
    </submittedName>
</protein>
<dbReference type="HOGENOM" id="CLU_3257384_0_0_9"/>
<name>U2KD85_9FIRM</name>
<accession>U2KD85</accession>
<reference evidence="1 2" key="1">
    <citation type="submission" date="2013-07" db="EMBL/GenBank/DDBJ databases">
        <authorList>
            <person name="Weinstock G."/>
            <person name="Sodergren E."/>
            <person name="Wylie T."/>
            <person name="Fulton L."/>
            <person name="Fulton R."/>
            <person name="Fronick C."/>
            <person name="O'Laughlin M."/>
            <person name="Godfrey J."/>
            <person name="Miner T."/>
            <person name="Herter B."/>
            <person name="Appelbaum E."/>
            <person name="Cordes M."/>
            <person name="Lek S."/>
            <person name="Wollam A."/>
            <person name="Pepin K.H."/>
            <person name="Palsikar V.B."/>
            <person name="Mitreva M."/>
            <person name="Wilson R.K."/>
        </authorList>
    </citation>
    <scope>NUCLEOTIDE SEQUENCE [LARGE SCALE GENOMIC DNA]</scope>
    <source>
        <strain evidence="1 2">ATCC 27760</strain>
    </source>
</reference>
<dbReference type="EMBL" id="AWVF01000132">
    <property type="protein sequence ID" value="ERJ96501.1"/>
    <property type="molecule type" value="Genomic_DNA"/>
</dbReference>
<gene>
    <name evidence="1" type="ORF">RUMCAL_01133</name>
</gene>
<proteinExistence type="predicted"/>
<evidence type="ECO:0000313" key="1">
    <source>
        <dbReference type="EMBL" id="ERJ96501.1"/>
    </source>
</evidence>